<protein>
    <recommendedName>
        <fullName evidence="3">ASCH domain-containing protein</fullName>
    </recommendedName>
</protein>
<keyword evidence="2" id="KW-1185">Reference proteome</keyword>
<dbReference type="RefSeq" id="WP_104207624.1">
    <property type="nucleotide sequence ID" value="NZ_PHNF01000001.1"/>
</dbReference>
<sequence>MRILLSIHNTHIQKIKSGHKKFEFRKVEAKKFIGNEILIYATSPISKVVGIAKIRKTHIGTPDKIWKFTKEFSGVNKNFYYQYYDNKNKAIAYEIESFIEFSIPKELSDFGVSHPPQSFIYIK</sequence>
<comment type="caution">
    <text evidence="1">The sequence shown here is derived from an EMBL/GenBank/DDBJ whole genome shotgun (WGS) entry which is preliminary data.</text>
</comment>
<dbReference type="Proteomes" id="UP000239785">
    <property type="component" value="Unassembled WGS sequence"/>
</dbReference>
<dbReference type="InterPro" id="IPR015947">
    <property type="entry name" value="PUA-like_sf"/>
</dbReference>
<name>A0A2S5RGG8_9MOLU</name>
<dbReference type="AlphaFoldDB" id="A0A2S5RGG8"/>
<organism evidence="1 2">
    <name type="scientific">Mesoplasma corruscae</name>
    <dbReference type="NCBI Taxonomy" id="216874"/>
    <lineage>
        <taxon>Bacteria</taxon>
        <taxon>Bacillati</taxon>
        <taxon>Mycoplasmatota</taxon>
        <taxon>Mollicutes</taxon>
        <taxon>Entomoplasmatales</taxon>
        <taxon>Entomoplasmataceae</taxon>
        <taxon>Mesoplasma</taxon>
    </lineage>
</organism>
<evidence type="ECO:0000313" key="1">
    <source>
        <dbReference type="EMBL" id="PPE06387.1"/>
    </source>
</evidence>
<dbReference type="EMBL" id="PHNF01000001">
    <property type="protein sequence ID" value="PPE06387.1"/>
    <property type="molecule type" value="Genomic_DNA"/>
</dbReference>
<accession>A0A2S5RGG8</accession>
<evidence type="ECO:0008006" key="3">
    <source>
        <dbReference type="Google" id="ProtNLM"/>
    </source>
</evidence>
<reference evidence="1 2" key="1">
    <citation type="submission" date="2017-11" db="EMBL/GenBank/DDBJ databases">
        <title>Genome sequence of Mesoplasma corruscae ELCA-2 (ATCC 49579).</title>
        <authorList>
            <person name="Lo W.-S."/>
            <person name="Kuo C.-H."/>
        </authorList>
    </citation>
    <scope>NUCLEOTIDE SEQUENCE [LARGE SCALE GENOMIC DNA]</scope>
    <source>
        <strain evidence="1 2">ELCA-2</strain>
    </source>
</reference>
<dbReference type="SUPFAM" id="SSF88697">
    <property type="entry name" value="PUA domain-like"/>
    <property type="match status" value="1"/>
</dbReference>
<evidence type="ECO:0000313" key="2">
    <source>
        <dbReference type="Proteomes" id="UP000239785"/>
    </source>
</evidence>
<dbReference type="Gene3D" id="2.30.130.30">
    <property type="entry name" value="Hypothetical protein"/>
    <property type="match status" value="1"/>
</dbReference>
<dbReference type="OrthoDB" id="9800495at2"/>
<gene>
    <name evidence="1" type="ORF">MCORR_v1c00150</name>
</gene>
<proteinExistence type="predicted"/>